<evidence type="ECO:0000313" key="2">
    <source>
        <dbReference type="EMBL" id="CEM60748.1"/>
    </source>
</evidence>
<gene>
    <name evidence="3" type="ORF">FUT82_13590</name>
    <name evidence="2" type="ORF">TPHV1_100068</name>
</gene>
<evidence type="ECO:0000313" key="4">
    <source>
        <dbReference type="Proteomes" id="UP000042527"/>
    </source>
</evidence>
<feature type="transmembrane region" description="Helical" evidence="1">
    <location>
        <begin position="76"/>
        <end position="96"/>
    </location>
</feature>
<accession>A0A0B7GQM8</accession>
<reference evidence="3 5" key="3">
    <citation type="submission" date="2019-08" db="EMBL/GenBank/DDBJ databases">
        <authorList>
            <person name="Kuhnert P."/>
        </authorList>
    </citation>
    <scope>NUCLEOTIDE SEQUENCE [LARGE SCALE GENOMIC DNA]</scope>
    <source>
        <strain evidence="3 5">B36.5</strain>
    </source>
</reference>
<reference evidence="2" key="2">
    <citation type="submission" date="2015-01" db="EMBL/GenBank/DDBJ databases">
        <authorList>
            <person name="Xiang T."/>
            <person name="Song Y."/>
            <person name="Huang L."/>
            <person name="Wang B."/>
            <person name="Wu P."/>
        </authorList>
    </citation>
    <scope>NUCLEOTIDE SEQUENCE [LARGE SCALE GENOMIC DNA]</scope>
    <source>
        <strain evidence="2">V1</strain>
    </source>
</reference>
<keyword evidence="4" id="KW-1185">Reference proteome</keyword>
<keyword evidence="1" id="KW-0812">Transmembrane</keyword>
<dbReference type="Proteomes" id="UP000323594">
    <property type="component" value="Chromosome"/>
</dbReference>
<dbReference type="EMBL" id="CDNC01000002">
    <property type="protein sequence ID" value="CEM60748.1"/>
    <property type="molecule type" value="Genomic_DNA"/>
</dbReference>
<dbReference type="GeneID" id="57752353"/>
<dbReference type="EMBL" id="CP042817">
    <property type="protein sequence ID" value="QEJ98927.1"/>
    <property type="molecule type" value="Genomic_DNA"/>
</dbReference>
<dbReference type="RefSeq" id="WP_002701250.1">
    <property type="nucleotide sequence ID" value="NZ_CDNC01000002.1"/>
</dbReference>
<keyword evidence="1" id="KW-1133">Transmembrane helix</keyword>
<sequence length="104" mass="11386">MENTNVFDDFSKMCGALNTINNGFKSVCNGVKSLYESTETQTPDTQKKKNNIPRYSMGAIGGVALARAFSPKDPKGLATIGGCLVGLVITYFKILYENHQDKKM</sequence>
<protein>
    <submittedName>
        <fullName evidence="2">Uncharacterized protein</fullName>
    </submittedName>
</protein>
<dbReference type="Proteomes" id="UP000042527">
    <property type="component" value="Unassembled WGS sequence"/>
</dbReference>
<evidence type="ECO:0000313" key="3">
    <source>
        <dbReference type="EMBL" id="QEJ98927.1"/>
    </source>
</evidence>
<proteinExistence type="predicted"/>
<evidence type="ECO:0000313" key="5">
    <source>
        <dbReference type="Proteomes" id="UP000323594"/>
    </source>
</evidence>
<keyword evidence="1" id="KW-0472">Membrane</keyword>
<evidence type="ECO:0000256" key="1">
    <source>
        <dbReference type="SAM" id="Phobius"/>
    </source>
</evidence>
<reference evidence="4" key="1">
    <citation type="submission" date="2015-01" db="EMBL/GenBank/DDBJ databases">
        <authorList>
            <person name="Manzoor Shahid"/>
            <person name="Zubair Saima"/>
        </authorList>
    </citation>
    <scope>NUCLEOTIDE SEQUENCE [LARGE SCALE GENOMIC DNA]</scope>
    <source>
        <strain evidence="4">V1</strain>
    </source>
</reference>
<organism evidence="2 4">
    <name type="scientific">Treponema phagedenis</name>
    <dbReference type="NCBI Taxonomy" id="162"/>
    <lineage>
        <taxon>Bacteria</taxon>
        <taxon>Pseudomonadati</taxon>
        <taxon>Spirochaetota</taxon>
        <taxon>Spirochaetia</taxon>
        <taxon>Spirochaetales</taxon>
        <taxon>Treponemataceae</taxon>
        <taxon>Treponema</taxon>
    </lineage>
</organism>
<name>A0A0B7GQM8_TREPH</name>
<dbReference type="AlphaFoldDB" id="A0A0B7GQM8"/>